<dbReference type="InterPro" id="IPR036237">
    <property type="entry name" value="Xyl_isomerase-like_sf"/>
</dbReference>
<evidence type="ECO:0000313" key="3">
    <source>
        <dbReference type="EMBL" id="SFO43807.1"/>
    </source>
</evidence>
<proteinExistence type="inferred from homology"/>
<dbReference type="PANTHER" id="PTHR42194">
    <property type="entry name" value="UPF0276 PROTEIN HI_1600"/>
    <property type="match status" value="1"/>
</dbReference>
<organism evidence="3 4">
    <name type="scientific">Cohaesibacter marisflavi</name>
    <dbReference type="NCBI Taxonomy" id="655353"/>
    <lineage>
        <taxon>Bacteria</taxon>
        <taxon>Pseudomonadati</taxon>
        <taxon>Pseudomonadota</taxon>
        <taxon>Alphaproteobacteria</taxon>
        <taxon>Hyphomicrobiales</taxon>
        <taxon>Cohaesibacteraceae</taxon>
    </lineage>
</organism>
<accession>A0A1I5H6G3</accession>
<gene>
    <name evidence="3" type="ORF">SAMN04488056_10654</name>
</gene>
<feature type="region of interest" description="Disordered" evidence="2">
    <location>
        <begin position="1"/>
        <end position="21"/>
    </location>
</feature>
<evidence type="ECO:0000256" key="2">
    <source>
        <dbReference type="SAM" id="MobiDB-lite"/>
    </source>
</evidence>
<dbReference type="PANTHER" id="PTHR42194:SF1">
    <property type="entry name" value="UPF0276 PROTEIN HI_1600"/>
    <property type="match status" value="1"/>
</dbReference>
<dbReference type="SUPFAM" id="SSF51658">
    <property type="entry name" value="Xylose isomerase-like"/>
    <property type="match status" value="1"/>
</dbReference>
<dbReference type="Pfam" id="PF05114">
    <property type="entry name" value="MbnB_TglH_ChrH"/>
    <property type="match status" value="1"/>
</dbReference>
<keyword evidence="4" id="KW-1185">Reference proteome</keyword>
<reference evidence="3 4" key="1">
    <citation type="submission" date="2016-10" db="EMBL/GenBank/DDBJ databases">
        <authorList>
            <person name="de Groot N.N."/>
        </authorList>
    </citation>
    <scope>NUCLEOTIDE SEQUENCE [LARGE SCALE GENOMIC DNA]</scope>
    <source>
        <strain evidence="3 4">CGMCC 1.9157</strain>
    </source>
</reference>
<dbReference type="OrthoDB" id="9763101at2"/>
<evidence type="ECO:0000313" key="4">
    <source>
        <dbReference type="Proteomes" id="UP000199236"/>
    </source>
</evidence>
<feature type="compositionally biased region" description="Polar residues" evidence="2">
    <location>
        <begin position="1"/>
        <end position="14"/>
    </location>
</feature>
<dbReference type="AlphaFoldDB" id="A0A1I5H6G3"/>
<dbReference type="HAMAP" id="MF_00697">
    <property type="entry name" value="UPF0276"/>
    <property type="match status" value="1"/>
</dbReference>
<dbReference type="EMBL" id="FOVR01000006">
    <property type="protein sequence ID" value="SFO43807.1"/>
    <property type="molecule type" value="Genomic_DNA"/>
</dbReference>
<evidence type="ECO:0000256" key="1">
    <source>
        <dbReference type="HAMAP-Rule" id="MF_00697"/>
    </source>
</evidence>
<sequence length="309" mass="34490">MPISQITPASSGTTPKEIPPRAGVGLKAEHYQTILETAPDIGWFEVHPENYMGAGGPPHRYLSEIAARYPLSLHGVGASIGADKSLDTDHINRLKALNERYAPGLFSEHLAWSSHDEVFFNDLLPVPYRQDSLDRVVDHVNQLQDHLSRRILIENPSVYVAFESSTMSEITFLERLVARTGCGLLLDCNNVYVSATNQNYDPVAYLDAFPVEHVGEIHLAGFARDEDDEGEPLLIDAHDREVADAVWALYDQTLARSGAVPTLIEWDNNIPDWDILFAEAMRAEDKLRALPTRLKEPEPDLILGHRHVS</sequence>
<name>A0A1I5H6G3_9HYPH</name>
<dbReference type="Gene3D" id="3.20.20.150">
    <property type="entry name" value="Divalent-metal-dependent TIM barrel enzymes"/>
    <property type="match status" value="1"/>
</dbReference>
<dbReference type="STRING" id="655353.SAMN04488056_10654"/>
<dbReference type="RefSeq" id="WP_090072816.1">
    <property type="nucleotide sequence ID" value="NZ_FOVR01000006.1"/>
</dbReference>
<dbReference type="NCBIfam" id="NF003818">
    <property type="entry name" value="PRK05409.1"/>
    <property type="match status" value="1"/>
</dbReference>
<comment type="similarity">
    <text evidence="1">Belongs to the UPF0276 family.</text>
</comment>
<dbReference type="Proteomes" id="UP000199236">
    <property type="component" value="Unassembled WGS sequence"/>
</dbReference>
<dbReference type="InterPro" id="IPR007801">
    <property type="entry name" value="MbnB/TglH/ChrH"/>
</dbReference>
<protein>
    <recommendedName>
        <fullName evidence="1">UPF0276 protein SAMN04488056_10654</fullName>
    </recommendedName>
</protein>